<accession>A0ABT6DNI1</accession>
<sequence>MKQSILSKMILGALLAGSLGMTACAKKDDSTVRVAGRGGAVTSGGGSVTPENTATCSNGQTGTGTLQATNEAILALVSATISPESFQGICKKNFSASLKFDSSGNVVSSGSSILIQIVDALVGQVYQGKTIQAYEIQFANAVSGMYNRNTGSFQVTFADSYGSFVISGQVNGANATGSVYFQNNVAVAGYSPVGGTLGTFTIPTAVLIK</sequence>
<keyword evidence="1" id="KW-0732">Signal</keyword>
<evidence type="ECO:0000313" key="3">
    <source>
        <dbReference type="Proteomes" id="UP001152321"/>
    </source>
</evidence>
<evidence type="ECO:0008006" key="4">
    <source>
        <dbReference type="Google" id="ProtNLM"/>
    </source>
</evidence>
<comment type="caution">
    <text evidence="2">The sequence shown here is derived from an EMBL/GenBank/DDBJ whole genome shotgun (WGS) entry which is preliminary data.</text>
</comment>
<protein>
    <recommendedName>
        <fullName evidence="4">Lipoprotein</fullName>
    </recommendedName>
</protein>
<dbReference type="PROSITE" id="PS51257">
    <property type="entry name" value="PROKAR_LIPOPROTEIN"/>
    <property type="match status" value="1"/>
</dbReference>
<dbReference type="Proteomes" id="UP001152321">
    <property type="component" value="Unassembled WGS sequence"/>
</dbReference>
<keyword evidence="3" id="KW-1185">Reference proteome</keyword>
<organism evidence="2 3">
    <name type="scientific">Bdellovibrio svalbardensis</name>
    <dbReference type="NCBI Taxonomy" id="2972972"/>
    <lineage>
        <taxon>Bacteria</taxon>
        <taxon>Pseudomonadati</taxon>
        <taxon>Bdellovibrionota</taxon>
        <taxon>Bdellovibrionia</taxon>
        <taxon>Bdellovibrionales</taxon>
        <taxon>Pseudobdellovibrionaceae</taxon>
        <taxon>Bdellovibrio</taxon>
    </lineage>
</organism>
<gene>
    <name evidence="2" type="ORF">NWE73_17645</name>
</gene>
<name>A0ABT6DNI1_9BACT</name>
<proteinExistence type="predicted"/>
<reference evidence="2" key="1">
    <citation type="submission" date="2022-08" db="EMBL/GenBank/DDBJ databases">
        <title>Novel Bdellovibrio Species Isolated from Svalbard: Designation Bdellovibrio svalbardensis.</title>
        <authorList>
            <person name="Mitchell R.J."/>
            <person name="Choi S.Y."/>
        </authorList>
    </citation>
    <scope>NUCLEOTIDE SEQUENCE</scope>
    <source>
        <strain evidence="2">PAP01</strain>
    </source>
</reference>
<dbReference type="RefSeq" id="WP_277579687.1">
    <property type="nucleotide sequence ID" value="NZ_JANRMI010000007.1"/>
</dbReference>
<feature type="signal peptide" evidence="1">
    <location>
        <begin position="1"/>
        <end position="25"/>
    </location>
</feature>
<evidence type="ECO:0000256" key="1">
    <source>
        <dbReference type="SAM" id="SignalP"/>
    </source>
</evidence>
<dbReference type="EMBL" id="JANRMI010000007">
    <property type="protein sequence ID" value="MDG0818211.1"/>
    <property type="molecule type" value="Genomic_DNA"/>
</dbReference>
<feature type="chain" id="PRO_5045604501" description="Lipoprotein" evidence="1">
    <location>
        <begin position="26"/>
        <end position="209"/>
    </location>
</feature>
<evidence type="ECO:0000313" key="2">
    <source>
        <dbReference type="EMBL" id="MDG0818211.1"/>
    </source>
</evidence>